<feature type="compositionally biased region" description="Low complexity" evidence="19">
    <location>
        <begin position="2111"/>
        <end position="2132"/>
    </location>
</feature>
<dbReference type="SUPFAM" id="SSF57850">
    <property type="entry name" value="RING/U-box"/>
    <property type="match status" value="1"/>
</dbReference>
<keyword evidence="10 17" id="KW-0863">Zinc-finger</keyword>
<dbReference type="SMART" id="SM00150">
    <property type="entry name" value="SPEC"/>
    <property type="match status" value="8"/>
</dbReference>
<feature type="region of interest" description="Disordered" evidence="19">
    <location>
        <begin position="2029"/>
        <end position="2055"/>
    </location>
</feature>
<dbReference type="PROSITE" id="PS50135">
    <property type="entry name" value="ZF_ZZ_2"/>
    <property type="match status" value="1"/>
</dbReference>
<dbReference type="PROSITE" id="PS50020">
    <property type="entry name" value="WW_DOMAIN_2"/>
    <property type="match status" value="1"/>
</dbReference>
<feature type="compositionally biased region" description="Basic and acidic residues" evidence="19">
    <location>
        <begin position="292"/>
        <end position="318"/>
    </location>
</feature>
<dbReference type="PROSITE" id="PS01159">
    <property type="entry name" value="WW_DOMAIN_1"/>
    <property type="match status" value="1"/>
</dbReference>
<keyword evidence="12" id="KW-0106">Calcium</keyword>
<keyword evidence="6" id="KW-0597">Phosphoprotein</keyword>
<evidence type="ECO:0008006" key="24">
    <source>
        <dbReference type="Google" id="ProtNLM"/>
    </source>
</evidence>
<evidence type="ECO:0000256" key="9">
    <source>
        <dbReference type="ARBA" id="ARBA00022753"/>
    </source>
</evidence>
<dbReference type="Gene3D" id="1.20.58.60">
    <property type="match status" value="7"/>
</dbReference>
<dbReference type="PIRSF" id="PIRSF002341">
    <property type="entry name" value="Dystrophin/utrophin"/>
    <property type="match status" value="1"/>
</dbReference>
<feature type="compositionally biased region" description="Polar residues" evidence="19">
    <location>
        <begin position="328"/>
        <end position="341"/>
    </location>
</feature>
<dbReference type="FunFam" id="2.20.70.10:FF:000004">
    <property type="entry name" value="dystrophin isoform X1"/>
    <property type="match status" value="1"/>
</dbReference>
<feature type="compositionally biased region" description="Polar residues" evidence="19">
    <location>
        <begin position="1874"/>
        <end position="1884"/>
    </location>
</feature>
<dbReference type="SUPFAM" id="SSF51045">
    <property type="entry name" value="WW domain"/>
    <property type="match status" value="1"/>
</dbReference>
<dbReference type="Gene3D" id="1.10.238.10">
    <property type="entry name" value="EF-hand"/>
    <property type="match status" value="2"/>
</dbReference>
<evidence type="ECO:0000256" key="13">
    <source>
        <dbReference type="ARBA" id="ARBA00023054"/>
    </source>
</evidence>
<dbReference type="InterPro" id="IPR018159">
    <property type="entry name" value="Spectrin/alpha-actinin"/>
</dbReference>
<protein>
    <recommendedName>
        <fullName evidence="24">Dystrophin</fullName>
    </recommendedName>
</protein>
<dbReference type="InterPro" id="IPR015154">
    <property type="entry name" value="EF-hand_dom_typ2"/>
</dbReference>
<keyword evidence="16" id="KW-0206">Cytoskeleton</keyword>
<evidence type="ECO:0000256" key="7">
    <source>
        <dbReference type="ARBA" id="ARBA00022723"/>
    </source>
</evidence>
<evidence type="ECO:0000259" key="21">
    <source>
        <dbReference type="PROSITE" id="PS50021"/>
    </source>
</evidence>
<dbReference type="InterPro" id="IPR036020">
    <property type="entry name" value="WW_dom_sf"/>
</dbReference>
<dbReference type="InterPro" id="IPR043145">
    <property type="entry name" value="Znf_ZZ_sf"/>
</dbReference>
<feature type="domain" description="Calponin-homology (CH)" evidence="21">
    <location>
        <begin position="19"/>
        <end position="121"/>
    </location>
</feature>
<dbReference type="GO" id="GO:0099536">
    <property type="term" value="P:synaptic signaling"/>
    <property type="evidence" value="ECO:0007669"/>
    <property type="project" value="TreeGrafter"/>
</dbReference>
<dbReference type="InterPro" id="IPR035436">
    <property type="entry name" value="Dystrophin/utrophin"/>
</dbReference>
<dbReference type="InterPro" id="IPR036872">
    <property type="entry name" value="CH_dom_sf"/>
</dbReference>
<keyword evidence="15" id="KW-0009">Actin-binding</keyword>
<evidence type="ECO:0000256" key="19">
    <source>
        <dbReference type="SAM" id="MobiDB-lite"/>
    </source>
</evidence>
<dbReference type="Pfam" id="PF09068">
    <property type="entry name" value="EF-hand_2"/>
    <property type="match status" value="1"/>
</dbReference>
<dbReference type="CDD" id="cd16242">
    <property type="entry name" value="EFh_DMD_like"/>
    <property type="match status" value="1"/>
</dbReference>
<evidence type="ECO:0000256" key="14">
    <source>
        <dbReference type="ARBA" id="ARBA00023136"/>
    </source>
</evidence>
<evidence type="ECO:0000256" key="2">
    <source>
        <dbReference type="ARBA" id="ARBA00004245"/>
    </source>
</evidence>
<feature type="compositionally biased region" description="Low complexity" evidence="19">
    <location>
        <begin position="348"/>
        <end position="358"/>
    </location>
</feature>
<evidence type="ECO:0000256" key="1">
    <source>
        <dbReference type="ARBA" id="ARBA00004177"/>
    </source>
</evidence>
<dbReference type="PANTHER" id="PTHR12268:SF14">
    <property type="entry name" value="DYSTROPHIN-1"/>
    <property type="match status" value="1"/>
</dbReference>
<evidence type="ECO:0000256" key="12">
    <source>
        <dbReference type="ARBA" id="ARBA00022837"/>
    </source>
</evidence>
<feature type="domain" description="ZZ-type" evidence="22">
    <location>
        <begin position="1775"/>
        <end position="1831"/>
    </location>
</feature>
<dbReference type="Pfam" id="PF00435">
    <property type="entry name" value="Spectrin"/>
    <property type="match status" value="5"/>
</dbReference>
<keyword evidence="11" id="KW-0862">Zinc</keyword>
<dbReference type="GO" id="GO:0016010">
    <property type="term" value="C:dystrophin-associated glycoprotein complex"/>
    <property type="evidence" value="ECO:0007669"/>
    <property type="project" value="UniProtKB-ARBA"/>
</dbReference>
<dbReference type="InterPro" id="IPR015153">
    <property type="entry name" value="EF-hand_dom_typ1"/>
</dbReference>
<gene>
    <name evidence="23" type="primary">ORF199298</name>
</gene>
<evidence type="ECO:0000256" key="3">
    <source>
        <dbReference type="ARBA" id="ARBA00004278"/>
    </source>
</evidence>
<evidence type="ECO:0000259" key="22">
    <source>
        <dbReference type="PROSITE" id="PS50135"/>
    </source>
</evidence>
<feature type="coiled-coil region" evidence="18">
    <location>
        <begin position="1086"/>
        <end position="1113"/>
    </location>
</feature>
<feature type="compositionally biased region" description="Polar residues" evidence="19">
    <location>
        <begin position="378"/>
        <end position="389"/>
    </location>
</feature>
<feature type="region of interest" description="Disordered" evidence="19">
    <location>
        <begin position="1854"/>
        <end position="1884"/>
    </location>
</feature>
<dbReference type="GO" id="GO:0005768">
    <property type="term" value="C:endosome"/>
    <property type="evidence" value="ECO:0007669"/>
    <property type="project" value="UniProtKB-SubCell"/>
</dbReference>
<feature type="region of interest" description="Disordered" evidence="19">
    <location>
        <begin position="292"/>
        <end position="389"/>
    </location>
</feature>
<dbReference type="GO" id="GO:0005856">
    <property type="term" value="C:cytoskeleton"/>
    <property type="evidence" value="ECO:0007669"/>
    <property type="project" value="UniProtKB-SubCell"/>
</dbReference>
<feature type="domain" description="Calponin-homology (CH)" evidence="21">
    <location>
        <begin position="136"/>
        <end position="241"/>
    </location>
</feature>
<evidence type="ECO:0000256" key="18">
    <source>
        <dbReference type="SAM" id="Coils"/>
    </source>
</evidence>
<organism evidence="23">
    <name type="scientific">Arion vulgaris</name>
    <dbReference type="NCBI Taxonomy" id="1028688"/>
    <lineage>
        <taxon>Eukaryota</taxon>
        <taxon>Metazoa</taxon>
        <taxon>Spiralia</taxon>
        <taxon>Lophotrochozoa</taxon>
        <taxon>Mollusca</taxon>
        <taxon>Gastropoda</taxon>
        <taxon>Heterobranchia</taxon>
        <taxon>Euthyneura</taxon>
        <taxon>Panpulmonata</taxon>
        <taxon>Eupulmonata</taxon>
        <taxon>Stylommatophora</taxon>
        <taxon>Helicina</taxon>
        <taxon>Arionoidea</taxon>
        <taxon>Arionidae</taxon>
        <taxon>Arion</taxon>
    </lineage>
</organism>
<evidence type="ECO:0000256" key="15">
    <source>
        <dbReference type="ARBA" id="ARBA00023203"/>
    </source>
</evidence>
<dbReference type="Pfam" id="PF00307">
    <property type="entry name" value="CH"/>
    <property type="match status" value="2"/>
</dbReference>
<dbReference type="PROSITE" id="PS50021">
    <property type="entry name" value="CH"/>
    <property type="match status" value="2"/>
</dbReference>
<evidence type="ECO:0000256" key="4">
    <source>
        <dbReference type="ARBA" id="ARBA00022475"/>
    </source>
</evidence>
<dbReference type="InterPro" id="IPR001715">
    <property type="entry name" value="CH_dom"/>
</dbReference>
<keyword evidence="9" id="KW-0967">Endosome</keyword>
<dbReference type="Gene3D" id="3.30.60.90">
    <property type="match status" value="1"/>
</dbReference>
<dbReference type="Pfam" id="PF00569">
    <property type="entry name" value="ZZ"/>
    <property type="match status" value="1"/>
</dbReference>
<keyword evidence="13 18" id="KW-0175">Coiled coil</keyword>
<evidence type="ECO:0000256" key="17">
    <source>
        <dbReference type="PROSITE-ProRule" id="PRU00228"/>
    </source>
</evidence>
<dbReference type="InterPro" id="IPR011992">
    <property type="entry name" value="EF-hand-dom_pair"/>
</dbReference>
<dbReference type="CDD" id="cd02334">
    <property type="entry name" value="ZZ_dystrophin"/>
    <property type="match status" value="1"/>
</dbReference>
<evidence type="ECO:0000313" key="23">
    <source>
        <dbReference type="EMBL" id="CEK94164.1"/>
    </source>
</evidence>
<dbReference type="PROSITE" id="PS01357">
    <property type="entry name" value="ZF_ZZ_1"/>
    <property type="match status" value="1"/>
</dbReference>
<feature type="coiled-coil region" evidence="18">
    <location>
        <begin position="758"/>
        <end position="788"/>
    </location>
</feature>
<dbReference type="GO" id="GO:0042383">
    <property type="term" value="C:sarcolemma"/>
    <property type="evidence" value="ECO:0007669"/>
    <property type="project" value="UniProtKB-SubCell"/>
</dbReference>
<dbReference type="SUPFAM" id="SSF47576">
    <property type="entry name" value="Calponin-homology domain, CH-domain"/>
    <property type="match status" value="1"/>
</dbReference>
<dbReference type="GO" id="GO:0045202">
    <property type="term" value="C:synapse"/>
    <property type="evidence" value="ECO:0007669"/>
    <property type="project" value="GOC"/>
</dbReference>
<dbReference type="InterPro" id="IPR002017">
    <property type="entry name" value="Spectrin_repeat"/>
</dbReference>
<dbReference type="CDD" id="cd00176">
    <property type="entry name" value="SPEC"/>
    <property type="match status" value="4"/>
</dbReference>
<reference evidence="23" key="1">
    <citation type="submission" date="2014-12" db="EMBL/GenBank/DDBJ databases">
        <title>Insight into the proteome of Arion vulgaris.</title>
        <authorList>
            <person name="Aradska J."/>
            <person name="Bulat T."/>
            <person name="Smidak R."/>
            <person name="Sarate P."/>
            <person name="Gangsoo J."/>
            <person name="Sialana F."/>
            <person name="Bilban M."/>
            <person name="Lubec G."/>
        </authorList>
    </citation>
    <scope>NUCLEOTIDE SEQUENCE</scope>
    <source>
        <tissue evidence="23">Skin</tissue>
    </source>
</reference>
<keyword evidence="5" id="KW-0963">Cytoplasm</keyword>
<proteinExistence type="predicted"/>
<dbReference type="GO" id="GO:0008270">
    <property type="term" value="F:zinc ion binding"/>
    <property type="evidence" value="ECO:0007669"/>
    <property type="project" value="UniProtKB-KW"/>
</dbReference>
<dbReference type="InterPro" id="IPR001202">
    <property type="entry name" value="WW_dom"/>
</dbReference>
<keyword evidence="7" id="KW-0479">Metal-binding</keyword>
<sequence>MIAILHILADVFRLDQRVDIQKKTFTKWINFQLAKAKRETIKDLFRDLKDGSRLLSLLEVLAGIDLKHEGANTRISDLNIALDVMQNIYSIELGDISCKDIENGIPKLTLALVWSIILHWQVKQVLAVYVNGMEQVNVETTLLDWCQMSTQGYEKTEVNNLTTSWSDGLAFNALIHHFRPDLFNYKFLLDKDIRYNLNHAFDVAHERLCVPRLLDSEDMVGDVPDKKSVITYIMCLFEVLQKSNLASQNINNNDSDFSQFSTKMLNSELDIDQIDSRDLDNDVSEVLDELKKRDTNDTVDPRTERFESDNNIEKHRATDFMAVDQDTNKSQLDTTPRSVTAETDKETSSNTSLPSTNSAFSRSPASDKFQTPIGGDSDGTTRATSPTNSPAHYLHLLRQLFSQISNLRSRVEQEITGMLDDVARESQDAKLKEEDRRVLDVQENLTQLENQKDGIILQASPEMAGHIRSQIEQLLQEWSKLSDTHTNRMKKWHRTVEQYQILDTGNKELTSWLEMAEIKLATAKTTLDRDESEILYKELENSLYEHQSSIVKLNSAGDEVLQNSSTDSANKLRDTLDGINSSWKSLCSEVLDRQRRIRETSVEPSDFSQEMDDLFSWIDETEEIIESNLRPNSLYLEALLDKVKARKDEIADQQANLFSVNNSGNKLIQSPQMDDEDRSNIQRDIECLNTIWEKVITQVPERICLIEEELQKIRYLNEDIDAIQNWIVSTHAALATQKRLAPPLNDNHTLVADHQITLDAMEAQQAKLKQINASYQKLITNCKDLNQNIPDSLQAKVSKMNFEFEKFKDMAKNFVTHNDCHVIEVMEKANQEQVYTEVEPHHQPTATTWLELDKSITELHSWLTVLEETIKSQTRNVINVKEIQYTAQKHKHVSNAGISSSPESELMDSGVQLSDSQWHDCEDSGLQQCDSQLHECEDSGLQQFDSQLHEYEDSMLSPSEHDLTSLQTQWSETCCIFSLYETDLNEMYSKKSQLDHIISTSTMLQKSMNNPYDETVLKERIERLHSSWDQTLNHIIQRKSELDTMLEACSSFDQSYAQFEQWLFQVENDLDSLETEQEARDAAVIYEKLQEDVDVHHEIADNLERAAEKLIDEYSNDDTAQLEKTLQRLKNRWSNLLTRLASQCQLLQAIKDSDTFFENALQDFMTWLEASTTRLLSMSSETAREDFRSNEDIAKEFRVRFRDLQAEVDSYQTAYDNLNHTGSQVARTMVTSDSQKLQTKLREMNKRWLDLMEKSMEIRGRLEDNVENWIRLINTLKSLVAWVSKKQLELQQQQPIGGDLSSVKRQIVESYRLQQQLELKRPLIQQCLEAGYVYLLGEDGDVHYDSGEESADESGLADTPEEVAQHLIRKIRQQVQLLKRKWSDLDKGCSNWHVNLEEVVECMGMFHDSMDCLQERLVVAEREVKDWPNVGDIIIGELQYEIDRTKNFQLRYALQEGVDDVVDQANRLQEADVILSHHNVHRLEDFTQRWESLHKVVQDRLQHLQDALNAYGPNSQHFLTESVDSPWERAVAGNKVPYYINHATETTQWDHPQLTTLMNALMELNKIRFAAYRTGMKLRMLQKKLCLDMVSLQTVADALDSHGLRGRNDKLIDVGEMIECLSTIFEAAAKVHPQIVNVPLCVDLALNWILDVFDSVRSGKVRVLSFKVALVLLCQAQLEDKYRYIFRLIADTNAFADQRKMGLLLHDCLQVPRQLGEIASFGGSNIEPSVRSCFEKANGRPEIEASHFLEWLKLEPQSLVWLPVLHRLAAAETAKHQAKCNVCKDFPIVGFRYRCLKCFNFDVCQNCFFSGRTAKSHKLTHPMQEYCTTTTSGEDVRDFSKVFKNKFKSKRHFKKHPRRGYLPVDSHLEGDSLESPNPSPQHSISQDMHTRLEMMSSRIAEVEQRQGTASDIKKEDILVVETAKTNTARTDEHSLISKYSNTLKNPSVWDEHSLIKKYSSSLVKFREDEHQLIAQYCSSLNGDPSSHALKSPMQIMMAVDAEQRHELETMIHDLEEENRTLQAEYDRLRQASQQRTDSLPLMLGGDEEASSGNRDEEMLAEAKLLRHHKGRLEARMRVLEDHNQQLEAQLGRLKQLLDQPPADHSYLSFDSSSRTTPVTTPSSSQSSLPTGPARYRFAPQLESTPHTNGHSSTFGYGDDPDMSGFVVEVNSPPHYSAIKARGGSNIGDLFHSAGEVGQAVGSLVTVMTDEEAVAQNGSDSGFIKHTERL</sequence>
<dbReference type="PROSITE" id="PS00019">
    <property type="entry name" value="ACTININ_1"/>
    <property type="match status" value="1"/>
</dbReference>
<dbReference type="SUPFAM" id="SSF46966">
    <property type="entry name" value="Spectrin repeat"/>
    <property type="match status" value="7"/>
</dbReference>
<dbReference type="Pfam" id="PF09069">
    <property type="entry name" value="EF-hand_3"/>
    <property type="match status" value="1"/>
</dbReference>
<dbReference type="EMBL" id="HACG01047299">
    <property type="protein sequence ID" value="CEK94164.1"/>
    <property type="molecule type" value="Transcribed_RNA"/>
</dbReference>
<dbReference type="InterPro" id="IPR050774">
    <property type="entry name" value="KCMF1/Dystrophin"/>
</dbReference>
<evidence type="ECO:0000256" key="11">
    <source>
        <dbReference type="ARBA" id="ARBA00022833"/>
    </source>
</evidence>
<keyword evidence="8" id="KW-0677">Repeat</keyword>
<dbReference type="Gene3D" id="2.20.70.10">
    <property type="match status" value="1"/>
</dbReference>
<evidence type="ECO:0000259" key="20">
    <source>
        <dbReference type="PROSITE" id="PS50020"/>
    </source>
</evidence>
<dbReference type="SMART" id="SM00291">
    <property type="entry name" value="ZnF_ZZ"/>
    <property type="match status" value="1"/>
</dbReference>
<evidence type="ECO:0000256" key="8">
    <source>
        <dbReference type="ARBA" id="ARBA00022737"/>
    </source>
</evidence>
<dbReference type="SMART" id="SM00033">
    <property type="entry name" value="CH"/>
    <property type="match status" value="2"/>
</dbReference>
<dbReference type="PANTHER" id="PTHR12268">
    <property type="entry name" value="E3 UBIQUITIN-PROTEIN LIGASE KCMF1"/>
    <property type="match status" value="1"/>
</dbReference>
<feature type="domain" description="WW" evidence="20">
    <location>
        <begin position="1521"/>
        <end position="1554"/>
    </location>
</feature>
<dbReference type="FunFam" id="1.10.418.10:FF:000023">
    <property type="entry name" value="EH domain-binding protein 1 isoform X1"/>
    <property type="match status" value="1"/>
</dbReference>
<feature type="region of interest" description="Disordered" evidence="19">
    <location>
        <begin position="891"/>
        <end position="914"/>
    </location>
</feature>
<dbReference type="FunFam" id="3.30.60.90:FF:000001">
    <property type="entry name" value="Dystrophin isoform 2"/>
    <property type="match status" value="1"/>
</dbReference>
<dbReference type="CDD" id="cd00201">
    <property type="entry name" value="WW"/>
    <property type="match status" value="1"/>
</dbReference>
<feature type="coiled-coil region" evidence="18">
    <location>
        <begin position="2069"/>
        <end position="2099"/>
    </location>
</feature>
<dbReference type="InterPro" id="IPR001589">
    <property type="entry name" value="Actinin_actin-bd_CS"/>
</dbReference>
<evidence type="ECO:0000256" key="5">
    <source>
        <dbReference type="ARBA" id="ARBA00022490"/>
    </source>
</evidence>
<evidence type="ECO:0000256" key="10">
    <source>
        <dbReference type="ARBA" id="ARBA00022771"/>
    </source>
</evidence>
<accession>A0A0B7BLF0</accession>
<dbReference type="SUPFAM" id="SSF47473">
    <property type="entry name" value="EF-hand"/>
    <property type="match status" value="2"/>
</dbReference>
<dbReference type="GO" id="GO:0003779">
    <property type="term" value="F:actin binding"/>
    <property type="evidence" value="ECO:0007669"/>
    <property type="project" value="UniProtKB-KW"/>
</dbReference>
<evidence type="ECO:0000256" key="16">
    <source>
        <dbReference type="ARBA" id="ARBA00023212"/>
    </source>
</evidence>
<comment type="subcellular location">
    <subcellularLocation>
        <location evidence="3">Cell membrane</location>
        <location evidence="3">Sarcolemma</location>
        <topology evidence="3">Peripheral membrane protein</topology>
        <orientation evidence="3">Cytoplasmic side</orientation>
    </subcellularLocation>
    <subcellularLocation>
        <location evidence="2">Cytoplasm</location>
        <location evidence="2">Cytoskeleton</location>
    </subcellularLocation>
    <subcellularLocation>
        <location evidence="1">Endosome</location>
    </subcellularLocation>
</comment>
<evidence type="ECO:0000256" key="6">
    <source>
        <dbReference type="ARBA" id="ARBA00022553"/>
    </source>
</evidence>
<keyword evidence="14" id="KW-0472">Membrane</keyword>
<name>A0A0B7BLF0_9EUPU</name>
<feature type="region of interest" description="Disordered" evidence="19">
    <location>
        <begin position="2101"/>
        <end position="2133"/>
    </location>
</feature>
<keyword evidence="4" id="KW-1003">Cell membrane</keyword>
<dbReference type="Pfam" id="PF00397">
    <property type="entry name" value="WW"/>
    <property type="match status" value="1"/>
</dbReference>
<dbReference type="InterPro" id="IPR000433">
    <property type="entry name" value="Znf_ZZ"/>
</dbReference>
<dbReference type="Gene3D" id="1.10.418.10">
    <property type="entry name" value="Calponin-like domain"/>
    <property type="match status" value="2"/>
</dbReference>
<dbReference type="SMART" id="SM00456">
    <property type="entry name" value="WW"/>
    <property type="match status" value="1"/>
</dbReference>